<evidence type="ECO:0000313" key="2">
    <source>
        <dbReference type="EMBL" id="QSB44135.1"/>
    </source>
</evidence>
<keyword evidence="1" id="KW-0732">Signal</keyword>
<name>A0ABX7K7A5_9SPHN</name>
<dbReference type="EMBL" id="CP061510">
    <property type="protein sequence ID" value="QSB44135.1"/>
    <property type="molecule type" value="Genomic_DNA"/>
</dbReference>
<evidence type="ECO:0000313" key="3">
    <source>
        <dbReference type="Proteomes" id="UP000663637"/>
    </source>
</evidence>
<evidence type="ECO:0008006" key="4">
    <source>
        <dbReference type="Google" id="ProtNLM"/>
    </source>
</evidence>
<organism evidence="2 3">
    <name type="scientific">Tsuneonella flava</name>
    <dbReference type="NCBI Taxonomy" id="2055955"/>
    <lineage>
        <taxon>Bacteria</taxon>
        <taxon>Pseudomonadati</taxon>
        <taxon>Pseudomonadota</taxon>
        <taxon>Alphaproteobacteria</taxon>
        <taxon>Sphingomonadales</taxon>
        <taxon>Erythrobacteraceae</taxon>
        <taxon>Tsuneonella</taxon>
    </lineage>
</organism>
<dbReference type="Proteomes" id="UP000663637">
    <property type="component" value="Chromosome"/>
</dbReference>
<accession>A0ABX7K7A5</accession>
<gene>
    <name evidence="2" type="ORF">IDJ81_12445</name>
</gene>
<feature type="signal peptide" evidence="1">
    <location>
        <begin position="1"/>
        <end position="19"/>
    </location>
</feature>
<reference evidence="2 3" key="1">
    <citation type="submission" date="2020-09" db="EMBL/GenBank/DDBJ databases">
        <title>Complete genome sequence of altererythrobacter flavus SS-21NJ, isolated from Dongying oil sludge in Shandong province.</title>
        <authorList>
            <person name="Sun S."/>
            <person name="Zhang Z."/>
        </authorList>
    </citation>
    <scope>NUCLEOTIDE SEQUENCE [LARGE SCALE GENOMIC DNA]</scope>
    <source>
        <strain evidence="2 3">SS-21NJ</strain>
    </source>
</reference>
<sequence>MLSRLLAALALVTGLAAFGAPVEARALAAASQQIEASASEAQVAQAAVCADYAPGSVSADCAASAPTPIADVALRLMAPTVRIRIDRAHE</sequence>
<keyword evidence="3" id="KW-1185">Reference proteome</keyword>
<proteinExistence type="predicted"/>
<protein>
    <recommendedName>
        <fullName evidence="4">UrcA family protein</fullName>
    </recommendedName>
</protein>
<feature type="chain" id="PRO_5045383812" description="UrcA family protein" evidence="1">
    <location>
        <begin position="20"/>
        <end position="90"/>
    </location>
</feature>
<dbReference type="RefSeq" id="WP_205441468.1">
    <property type="nucleotide sequence ID" value="NZ_CP061510.1"/>
</dbReference>
<evidence type="ECO:0000256" key="1">
    <source>
        <dbReference type="SAM" id="SignalP"/>
    </source>
</evidence>